<reference evidence="1" key="1">
    <citation type="submission" date="2021-02" db="EMBL/GenBank/DDBJ databases">
        <authorList>
            <consortium name="DOE Joint Genome Institute"/>
            <person name="Ahrendt S."/>
            <person name="Looney B.P."/>
            <person name="Miyauchi S."/>
            <person name="Morin E."/>
            <person name="Drula E."/>
            <person name="Courty P.E."/>
            <person name="Chicoki N."/>
            <person name="Fauchery L."/>
            <person name="Kohler A."/>
            <person name="Kuo A."/>
            <person name="Labutti K."/>
            <person name="Pangilinan J."/>
            <person name="Lipzen A."/>
            <person name="Riley R."/>
            <person name="Andreopoulos W."/>
            <person name="He G."/>
            <person name="Johnson J."/>
            <person name="Barry K.W."/>
            <person name="Grigoriev I.V."/>
            <person name="Nagy L."/>
            <person name="Hibbett D."/>
            <person name="Henrissat B."/>
            <person name="Matheny P.B."/>
            <person name="Labbe J."/>
            <person name="Martin F."/>
        </authorList>
    </citation>
    <scope>NUCLEOTIDE SEQUENCE</scope>
    <source>
        <strain evidence="1">FP105234-sp</strain>
    </source>
</reference>
<reference evidence="1" key="2">
    <citation type="journal article" date="2022" name="New Phytol.">
        <title>Evolutionary transition to the ectomycorrhizal habit in the genomes of a hyperdiverse lineage of mushroom-forming fungi.</title>
        <authorList>
            <person name="Looney B."/>
            <person name="Miyauchi S."/>
            <person name="Morin E."/>
            <person name="Drula E."/>
            <person name="Courty P.E."/>
            <person name="Kohler A."/>
            <person name="Kuo A."/>
            <person name="LaButti K."/>
            <person name="Pangilinan J."/>
            <person name="Lipzen A."/>
            <person name="Riley R."/>
            <person name="Andreopoulos W."/>
            <person name="He G."/>
            <person name="Johnson J."/>
            <person name="Nolan M."/>
            <person name="Tritt A."/>
            <person name="Barry K.W."/>
            <person name="Grigoriev I.V."/>
            <person name="Nagy L.G."/>
            <person name="Hibbett D."/>
            <person name="Henrissat B."/>
            <person name="Matheny P.B."/>
            <person name="Labbe J."/>
            <person name="Martin F.M."/>
        </authorList>
    </citation>
    <scope>NUCLEOTIDE SEQUENCE</scope>
    <source>
        <strain evidence="1">FP105234-sp</strain>
    </source>
</reference>
<dbReference type="EMBL" id="MU276016">
    <property type="protein sequence ID" value="KAI0043478.1"/>
    <property type="molecule type" value="Genomic_DNA"/>
</dbReference>
<evidence type="ECO:0000313" key="1">
    <source>
        <dbReference type="EMBL" id="KAI0043478.1"/>
    </source>
</evidence>
<organism evidence="1 2">
    <name type="scientific">Auriscalpium vulgare</name>
    <dbReference type="NCBI Taxonomy" id="40419"/>
    <lineage>
        <taxon>Eukaryota</taxon>
        <taxon>Fungi</taxon>
        <taxon>Dikarya</taxon>
        <taxon>Basidiomycota</taxon>
        <taxon>Agaricomycotina</taxon>
        <taxon>Agaricomycetes</taxon>
        <taxon>Russulales</taxon>
        <taxon>Auriscalpiaceae</taxon>
        <taxon>Auriscalpium</taxon>
    </lineage>
</organism>
<dbReference type="Proteomes" id="UP000814033">
    <property type="component" value="Unassembled WGS sequence"/>
</dbReference>
<keyword evidence="2" id="KW-1185">Reference proteome</keyword>
<comment type="caution">
    <text evidence="1">The sequence shown here is derived from an EMBL/GenBank/DDBJ whole genome shotgun (WGS) entry which is preliminary data.</text>
</comment>
<name>A0ACB8RIX5_9AGAM</name>
<proteinExistence type="predicted"/>
<evidence type="ECO:0000313" key="2">
    <source>
        <dbReference type="Proteomes" id="UP000814033"/>
    </source>
</evidence>
<protein>
    <submittedName>
        <fullName evidence="1">Uncharacterized protein</fullName>
    </submittedName>
</protein>
<accession>A0ACB8RIX5</accession>
<sequence length="233" mass="25166">MSFPSTLPGYVTGPINGVSKYYAVTSTAFAGVYTEWSTVAALRGRFPDLGYMKLPTYIDAFNAVQGARTTNDLIDRLGSMSLSSASPQHAPAISPPPYVPPQQASATTAPQPRPVNARPSSSSTVPVPSGRPPSSSSSPAVDHPSPSSSPGHWILDVEDGEWTWSIPSPWGSVTNKWGHDGEGWEMPEHGTWSDYDRAEAADRERAEAANRKRAEAANRGRRPRARRGRRPRA</sequence>
<gene>
    <name evidence="1" type="ORF">FA95DRAFT_1609342</name>
</gene>